<reference evidence="1 2" key="1">
    <citation type="submission" date="2018-08" db="EMBL/GenBank/DDBJ databases">
        <title>Genome and evolution of the arbuscular mycorrhizal fungus Diversispora epigaea (formerly Glomus versiforme) and its bacterial endosymbionts.</title>
        <authorList>
            <person name="Sun X."/>
            <person name="Fei Z."/>
            <person name="Harrison M."/>
        </authorList>
    </citation>
    <scope>NUCLEOTIDE SEQUENCE [LARGE SCALE GENOMIC DNA]</scope>
    <source>
        <strain evidence="1 2">IT104</strain>
    </source>
</reference>
<proteinExistence type="predicted"/>
<keyword evidence="2" id="KW-1185">Reference proteome</keyword>
<gene>
    <name evidence="1" type="ORF">Glove_212g244</name>
</gene>
<comment type="caution">
    <text evidence="1">The sequence shown here is derived from an EMBL/GenBank/DDBJ whole genome shotgun (WGS) entry which is preliminary data.</text>
</comment>
<dbReference type="EMBL" id="PQFF01000197">
    <property type="protein sequence ID" value="RHZ75683.1"/>
    <property type="molecule type" value="Genomic_DNA"/>
</dbReference>
<accession>A0A397IRV0</accession>
<organism evidence="1 2">
    <name type="scientific">Diversispora epigaea</name>
    <dbReference type="NCBI Taxonomy" id="1348612"/>
    <lineage>
        <taxon>Eukaryota</taxon>
        <taxon>Fungi</taxon>
        <taxon>Fungi incertae sedis</taxon>
        <taxon>Mucoromycota</taxon>
        <taxon>Glomeromycotina</taxon>
        <taxon>Glomeromycetes</taxon>
        <taxon>Diversisporales</taxon>
        <taxon>Diversisporaceae</taxon>
        <taxon>Diversispora</taxon>
    </lineage>
</organism>
<evidence type="ECO:0000313" key="1">
    <source>
        <dbReference type="EMBL" id="RHZ75683.1"/>
    </source>
</evidence>
<protein>
    <recommendedName>
        <fullName evidence="3">Protein kinase domain-containing protein</fullName>
    </recommendedName>
</protein>
<dbReference type="AlphaFoldDB" id="A0A397IRV0"/>
<evidence type="ECO:0008006" key="3">
    <source>
        <dbReference type="Google" id="ProtNLM"/>
    </source>
</evidence>
<sequence>MQSKKYNGYWCKPCILKMILINGQAETPQYSRCSDGCFNVIKCIPYDKFQDIKQIAKGGYGTIYCAKWDGSIGDWDIENQQRKRYKQVVFNDVVDINEDF</sequence>
<dbReference type="Proteomes" id="UP000266861">
    <property type="component" value="Unassembled WGS sequence"/>
</dbReference>
<evidence type="ECO:0000313" key="2">
    <source>
        <dbReference type="Proteomes" id="UP000266861"/>
    </source>
</evidence>
<dbReference type="Gene3D" id="3.30.200.20">
    <property type="entry name" value="Phosphorylase Kinase, domain 1"/>
    <property type="match status" value="1"/>
</dbReference>
<name>A0A397IRV0_9GLOM</name>